<feature type="compositionally biased region" description="Polar residues" evidence="1">
    <location>
        <begin position="514"/>
        <end position="528"/>
    </location>
</feature>
<name>A0A8H7H566_9AGAM</name>
<reference evidence="3" key="1">
    <citation type="submission" date="2020-09" db="EMBL/GenBank/DDBJ databases">
        <title>Comparative genome analyses of four rice-infecting Rhizoctonia solani isolates reveal extensive enrichment of homogalacturonan modification genes.</title>
        <authorList>
            <person name="Lee D.-Y."/>
            <person name="Jeon J."/>
            <person name="Kim K.-T."/>
            <person name="Cheong K."/>
            <person name="Song H."/>
            <person name="Choi G."/>
            <person name="Ko J."/>
            <person name="Opiyo S.O."/>
            <person name="Zuo S."/>
            <person name="Madhav S."/>
            <person name="Lee Y.-H."/>
            <person name="Wang G.-L."/>
        </authorList>
    </citation>
    <scope>NUCLEOTIDE SEQUENCE</scope>
    <source>
        <strain evidence="3">AG1-IA YN-7</strain>
    </source>
</reference>
<evidence type="ECO:0000256" key="1">
    <source>
        <dbReference type="SAM" id="MobiDB-lite"/>
    </source>
</evidence>
<gene>
    <name evidence="3" type="ORF">RHS04_06401</name>
</gene>
<dbReference type="Pfam" id="PF20149">
    <property type="entry name" value="DUF6532"/>
    <property type="match status" value="1"/>
</dbReference>
<organism evidence="3 4">
    <name type="scientific">Rhizoctonia solani</name>
    <dbReference type="NCBI Taxonomy" id="456999"/>
    <lineage>
        <taxon>Eukaryota</taxon>
        <taxon>Fungi</taxon>
        <taxon>Dikarya</taxon>
        <taxon>Basidiomycota</taxon>
        <taxon>Agaricomycotina</taxon>
        <taxon>Agaricomycetes</taxon>
        <taxon>Cantharellales</taxon>
        <taxon>Ceratobasidiaceae</taxon>
        <taxon>Rhizoctonia</taxon>
    </lineage>
</organism>
<dbReference type="InterPro" id="IPR045341">
    <property type="entry name" value="DUF6532"/>
</dbReference>
<evidence type="ECO:0000259" key="2">
    <source>
        <dbReference type="Pfam" id="PF20149"/>
    </source>
</evidence>
<dbReference type="Proteomes" id="UP000650582">
    <property type="component" value="Unassembled WGS sequence"/>
</dbReference>
<protein>
    <recommendedName>
        <fullName evidence="2">DUF6532 domain-containing protein</fullName>
    </recommendedName>
</protein>
<feature type="compositionally biased region" description="Polar residues" evidence="1">
    <location>
        <begin position="418"/>
        <end position="427"/>
    </location>
</feature>
<evidence type="ECO:0000313" key="4">
    <source>
        <dbReference type="Proteomes" id="UP000650582"/>
    </source>
</evidence>
<feature type="compositionally biased region" description="Basic and acidic residues" evidence="1">
    <location>
        <begin position="429"/>
        <end position="462"/>
    </location>
</feature>
<feature type="compositionally biased region" description="Polar residues" evidence="1">
    <location>
        <begin position="66"/>
        <end position="101"/>
    </location>
</feature>
<accession>A0A8H7H566</accession>
<feature type="compositionally biased region" description="Low complexity" evidence="1">
    <location>
        <begin position="463"/>
        <end position="484"/>
    </location>
</feature>
<feature type="domain" description="DUF6532" evidence="2">
    <location>
        <begin position="144"/>
        <end position="303"/>
    </location>
</feature>
<comment type="caution">
    <text evidence="3">The sequence shown here is derived from an EMBL/GenBank/DDBJ whole genome shotgun (WGS) entry which is preliminary data.</text>
</comment>
<feature type="region of interest" description="Disordered" evidence="1">
    <location>
        <begin position="1"/>
        <end position="141"/>
    </location>
</feature>
<feature type="region of interest" description="Disordered" evidence="1">
    <location>
        <begin position="349"/>
        <end position="549"/>
    </location>
</feature>
<dbReference type="EMBL" id="JACYCC010000041">
    <property type="protein sequence ID" value="KAF8676840.1"/>
    <property type="molecule type" value="Genomic_DNA"/>
</dbReference>
<dbReference type="AlphaFoldDB" id="A0A8H7H566"/>
<feature type="compositionally biased region" description="Basic and acidic residues" evidence="1">
    <location>
        <begin position="396"/>
        <end position="413"/>
    </location>
</feature>
<evidence type="ECO:0000313" key="3">
    <source>
        <dbReference type="EMBL" id="KAF8676840.1"/>
    </source>
</evidence>
<feature type="compositionally biased region" description="Polar residues" evidence="1">
    <location>
        <begin position="40"/>
        <end position="55"/>
    </location>
</feature>
<feature type="compositionally biased region" description="Low complexity" evidence="1">
    <location>
        <begin position="366"/>
        <end position="378"/>
    </location>
</feature>
<feature type="compositionally biased region" description="Polar residues" evidence="1">
    <location>
        <begin position="22"/>
        <end position="31"/>
    </location>
</feature>
<proteinExistence type="predicted"/>
<sequence length="549" mass="59920">MDEQELQQLWDKGSAKKVGSKVLTSAASQPANAKVKPIGPSQQILAPSKSSSTRKGSLGKRKRASSPDQSTPKSQGTKHNSNKKLSSSCWESTNTNVCSMDNSEDGSSGKAGLATDDKDNSNLDMGNGDGNGNGNDGRDKSKSLVSSGMFIPPCKYKALVSKSWACAAAEYGVDTDSTKYKLQKQHKQAIHACINSFWSWVCDRLKPAIASMYKLLAEGRTPNEAKEYIQSLFLHVYHTKVGTPPGTRHFQHSFLEEAIFKLYYTRNNPIGIAYEKWFNPMPLEAIGFVCAVVNIQCIYREWAGCSVLKEQPKLAKTTLQEDNFAKDIPTAEELKFLVQGLLHGHTAPKNAGNCLKNLAPSPTNRSNTAQSQTTSQPSSLPPPSSPDGANAADGANLRERSSSVSLDHKESKDKRKTTPTLAVQTCIATEDKEDKEEKSKGSKVDKKDGEDKEDKAGKDKNRNNANSTSNLTNKTKNKVSSSQKPPKTKRKNDNTDNKVSSQQQPLQKRRKNKIQSTSQQKLTESSQKVAKLNPKAACLQGKLKLSGAN</sequence>